<dbReference type="Proteomes" id="UP000391834">
    <property type="component" value="Unassembled WGS sequence"/>
</dbReference>
<dbReference type="PANTHER" id="PTHR43283">
    <property type="entry name" value="BETA-LACTAMASE-RELATED"/>
    <property type="match status" value="1"/>
</dbReference>
<evidence type="ECO:0000313" key="4">
    <source>
        <dbReference type="Proteomes" id="UP000391834"/>
    </source>
</evidence>
<dbReference type="Pfam" id="PF00144">
    <property type="entry name" value="Beta-lactamase"/>
    <property type="match status" value="1"/>
</dbReference>
<dbReference type="AlphaFoldDB" id="A0A5M4AU94"/>
<organism evidence="3 4">
    <name type="scientific">Prolixibacter bellariivorans</name>
    <dbReference type="NCBI Taxonomy" id="314319"/>
    <lineage>
        <taxon>Bacteria</taxon>
        <taxon>Pseudomonadati</taxon>
        <taxon>Bacteroidota</taxon>
        <taxon>Bacteroidia</taxon>
        <taxon>Marinilabiliales</taxon>
        <taxon>Prolixibacteraceae</taxon>
        <taxon>Prolixibacter</taxon>
    </lineage>
</organism>
<keyword evidence="1" id="KW-1133">Transmembrane helix</keyword>
<gene>
    <name evidence="3" type="ORF">PbJCM13498_03930</name>
</gene>
<protein>
    <recommendedName>
        <fullName evidence="2">Beta-lactamase-related domain-containing protein</fullName>
    </recommendedName>
</protein>
<proteinExistence type="predicted"/>
<evidence type="ECO:0000313" key="3">
    <source>
        <dbReference type="EMBL" id="GET31530.1"/>
    </source>
</evidence>
<keyword evidence="1" id="KW-0472">Membrane</keyword>
<evidence type="ECO:0000259" key="2">
    <source>
        <dbReference type="Pfam" id="PF00144"/>
    </source>
</evidence>
<evidence type="ECO:0000256" key="1">
    <source>
        <dbReference type="SAM" id="Phobius"/>
    </source>
</evidence>
<dbReference type="InterPro" id="IPR012338">
    <property type="entry name" value="Beta-lactam/transpept-like"/>
</dbReference>
<name>A0A5M4AU94_9BACT</name>
<keyword evidence="4" id="KW-1185">Reference proteome</keyword>
<sequence>MYDGRQALPVKTTRIMNKATCVFIAIGVFIFLTGCQPTGRPEAKQAQPVHNKHYVSIDGLWRVTPETALKFPNGTLEPVIRISGEAYGDLKVQGCFLWDKRFYDDWPIKSVTYTDSTRQLEIVYNEGAVYRGVVGKDRKTITGVAYSDAWGDTTNRVHENKLDFVRDEQTDENRLFFPRPADVHGSMVYQYHQPEQLDRYLQTASLLDYVKDTTAFYRLMERIIKQKFGRLESILVLKDRKLVLEEYFYGYNRTHLHPIHSCTKSVTSLLLGIALNRHNKMDVDQPVFSFFPQYDSLKTPEKEKITLKHVLTMTPGFTDEDDFDAHSPDEEAQKILSLPMVSAPGEKFKYNGNCTNLMGDIIYSLENKQADELAQEVLFNKLGISNFEWERENGVVRCASDLRMLPGDMAKIGLLVLNNGNWNGEQIVPKEWIAESTQPHVAESPFFDYGYQWWCRSKSNRSWWKHPVHGSRDEHDMFLALGYGGQYIMVIRDLNMVVVATSSDYNEENGMAHQKVPMVIEDVVPLFE</sequence>
<dbReference type="InterPro" id="IPR050789">
    <property type="entry name" value="Diverse_Enzym_Activities"/>
</dbReference>
<dbReference type="OrthoDB" id="9773047at2"/>
<dbReference type="InterPro" id="IPR001466">
    <property type="entry name" value="Beta-lactam-related"/>
</dbReference>
<dbReference type="PROSITE" id="PS51257">
    <property type="entry name" value="PROKAR_LIPOPROTEIN"/>
    <property type="match status" value="1"/>
</dbReference>
<comment type="caution">
    <text evidence="3">The sequence shown here is derived from an EMBL/GenBank/DDBJ whole genome shotgun (WGS) entry which is preliminary data.</text>
</comment>
<keyword evidence="1" id="KW-0812">Transmembrane</keyword>
<accession>A0A5M4AU94</accession>
<dbReference type="SUPFAM" id="SSF56601">
    <property type="entry name" value="beta-lactamase/transpeptidase-like"/>
    <property type="match status" value="1"/>
</dbReference>
<feature type="domain" description="Beta-lactamase-related" evidence="2">
    <location>
        <begin position="233"/>
        <end position="506"/>
    </location>
</feature>
<dbReference type="Gene3D" id="3.40.710.10">
    <property type="entry name" value="DD-peptidase/beta-lactamase superfamily"/>
    <property type="match status" value="1"/>
</dbReference>
<feature type="transmembrane region" description="Helical" evidence="1">
    <location>
        <begin position="15"/>
        <end position="34"/>
    </location>
</feature>
<dbReference type="PANTHER" id="PTHR43283:SF7">
    <property type="entry name" value="BETA-LACTAMASE-RELATED DOMAIN-CONTAINING PROTEIN"/>
    <property type="match status" value="1"/>
</dbReference>
<dbReference type="EMBL" id="BLAX01000001">
    <property type="protein sequence ID" value="GET31530.1"/>
    <property type="molecule type" value="Genomic_DNA"/>
</dbReference>
<reference evidence="3 4" key="1">
    <citation type="submission" date="2019-10" db="EMBL/GenBank/DDBJ databases">
        <title>Prolixibacter strains distinguished by the presence of nitrate reductase genes were adept at nitrate-dependent anaerobic corrosion of metallic iron and carbon steel.</title>
        <authorList>
            <person name="Iino T."/>
            <person name="Shono N."/>
            <person name="Ito K."/>
            <person name="Nakamura R."/>
            <person name="Sueoka K."/>
            <person name="Harayama S."/>
            <person name="Ohkuma M."/>
        </authorList>
    </citation>
    <scope>NUCLEOTIDE SEQUENCE [LARGE SCALE GENOMIC DNA]</scope>
    <source>
        <strain evidence="3 4">JCM 13498</strain>
    </source>
</reference>